<gene>
    <name evidence="2" type="ORF">HER27_004845</name>
</gene>
<feature type="compositionally biased region" description="Basic and acidic residues" evidence="1">
    <location>
        <begin position="1"/>
        <end position="11"/>
    </location>
</feature>
<dbReference type="GeneID" id="63509601"/>
<proteinExistence type="predicted"/>
<dbReference type="RefSeq" id="WP_064825469.1">
    <property type="nucleotide sequence ID" value="NZ_CP013522.1"/>
</dbReference>
<dbReference type="EMBL" id="CP064931">
    <property type="protein sequence ID" value="QPK09898.1"/>
    <property type="molecule type" value="Genomic_DNA"/>
</dbReference>
<evidence type="ECO:0000256" key="1">
    <source>
        <dbReference type="SAM" id="MobiDB-lite"/>
    </source>
</evidence>
<feature type="region of interest" description="Disordered" evidence="1">
    <location>
        <begin position="1"/>
        <end position="26"/>
    </location>
</feature>
<evidence type="ECO:0000313" key="2">
    <source>
        <dbReference type="EMBL" id="QPK09898.1"/>
    </source>
</evidence>
<evidence type="ECO:0000313" key="3">
    <source>
        <dbReference type="Proteomes" id="UP000540266"/>
    </source>
</evidence>
<reference evidence="2 3" key="1">
    <citation type="submission" date="2020-11" db="EMBL/GenBank/DDBJ databases">
        <title>Indigenous Rhizobia Nodulating Common beans in Western Kenya.</title>
        <authorList>
            <person name="Wekesa C.S."/>
            <person name="Oelmueller R."/>
            <person name="Furch A.C."/>
        </authorList>
    </citation>
    <scope>NUCLEOTIDE SEQUENCE [LARGE SCALE GENOMIC DNA]</scope>
    <source>
        <strain evidence="3">BS3</strain>
    </source>
</reference>
<protein>
    <submittedName>
        <fullName evidence="2">Uncharacterized protein</fullName>
    </submittedName>
</protein>
<dbReference type="Proteomes" id="UP000540266">
    <property type="component" value="Chromosome"/>
</dbReference>
<organism evidence="2 3">
    <name type="scientific">Rhizobium phaseoli</name>
    <dbReference type="NCBI Taxonomy" id="396"/>
    <lineage>
        <taxon>Bacteria</taxon>
        <taxon>Pseudomonadati</taxon>
        <taxon>Pseudomonadota</taxon>
        <taxon>Alphaproteobacteria</taxon>
        <taxon>Hyphomicrobiales</taxon>
        <taxon>Rhizobiaceae</taxon>
        <taxon>Rhizobium/Agrobacterium group</taxon>
        <taxon>Rhizobium</taxon>
    </lineage>
</organism>
<dbReference type="AlphaFoldDB" id="A0A7T0H7S6"/>
<sequence length="68" mass="7735">MIAIDRPDERTIQPFPAYRANRGNENRARLKHRDIGIIAEMEKAHGNGSRRIGKMRIARSAVLVTLQP</sequence>
<name>A0A7T0H7S6_9HYPH</name>
<accession>A0A7T0H7S6</accession>